<proteinExistence type="inferred from homology"/>
<dbReference type="Pfam" id="PF20175">
    <property type="entry name" value="Tra1_central"/>
    <property type="match status" value="1"/>
</dbReference>
<feature type="region of interest" description="Disordered" evidence="2">
    <location>
        <begin position="227"/>
        <end position="284"/>
    </location>
</feature>
<feature type="region of interest" description="Disordered" evidence="2">
    <location>
        <begin position="1"/>
        <end position="37"/>
    </location>
</feature>
<dbReference type="Pfam" id="PF02259">
    <property type="entry name" value="FAT"/>
    <property type="match status" value="1"/>
</dbReference>
<feature type="domain" description="FATC" evidence="5">
    <location>
        <begin position="3691"/>
        <end position="3723"/>
    </location>
</feature>
<evidence type="ECO:0000259" key="4">
    <source>
        <dbReference type="PROSITE" id="PS51189"/>
    </source>
</evidence>
<reference evidence="7" key="1">
    <citation type="journal article" date="2011" name="Proc. Natl. Acad. Sci. U.S.A.">
        <title>Obligate biotrophy features unraveled by the genomic analysis of rust fungi.</title>
        <authorList>
            <person name="Duplessis S."/>
            <person name="Cuomo C.A."/>
            <person name="Lin Y.-C."/>
            <person name="Aerts A."/>
            <person name="Tisserant E."/>
            <person name="Veneault-Fourrey C."/>
            <person name="Joly D.L."/>
            <person name="Hacquard S."/>
            <person name="Amselem J."/>
            <person name="Cantarel B.L."/>
            <person name="Chiu R."/>
            <person name="Coutinho P.M."/>
            <person name="Feau N."/>
            <person name="Field M."/>
            <person name="Frey P."/>
            <person name="Gelhaye E."/>
            <person name="Goldberg J."/>
            <person name="Grabherr M.G."/>
            <person name="Kodira C.D."/>
            <person name="Kohler A."/>
            <person name="Kuees U."/>
            <person name="Lindquist E.A."/>
            <person name="Lucas S.M."/>
            <person name="Mago R."/>
            <person name="Mauceli E."/>
            <person name="Morin E."/>
            <person name="Murat C."/>
            <person name="Pangilinan J.L."/>
            <person name="Park R."/>
            <person name="Pearson M."/>
            <person name="Quesneville H."/>
            <person name="Rouhier N."/>
            <person name="Sakthikumar S."/>
            <person name="Salamov A.A."/>
            <person name="Schmutz J."/>
            <person name="Selles B."/>
            <person name="Shapiro H."/>
            <person name="Tanguay P."/>
            <person name="Tuskan G.A."/>
            <person name="Henrissat B."/>
            <person name="Van de Peer Y."/>
            <person name="Rouze P."/>
            <person name="Ellis J.G."/>
            <person name="Dodds P.N."/>
            <person name="Schein J.E."/>
            <person name="Zhong S."/>
            <person name="Hamelin R.C."/>
            <person name="Grigoriev I.V."/>
            <person name="Szabo L.J."/>
            <person name="Martin F."/>
        </authorList>
    </citation>
    <scope>NUCLEOTIDE SEQUENCE [LARGE SCALE GENOMIC DNA]</scope>
    <source>
        <strain evidence="7">98AG31 / pathotype 3-4-7</strain>
    </source>
</reference>
<dbReference type="PROSITE" id="PS51189">
    <property type="entry name" value="FAT"/>
    <property type="match status" value="1"/>
</dbReference>
<evidence type="ECO:0000256" key="1">
    <source>
        <dbReference type="ARBA" id="ARBA00007234"/>
    </source>
</evidence>
<keyword evidence="7" id="KW-1185">Reference proteome</keyword>
<dbReference type="GO" id="GO:0006355">
    <property type="term" value="P:regulation of DNA-templated transcription"/>
    <property type="evidence" value="ECO:0007669"/>
    <property type="project" value="TreeGrafter"/>
</dbReference>
<feature type="domain" description="FAT" evidence="4">
    <location>
        <begin position="2553"/>
        <end position="3113"/>
    </location>
</feature>
<dbReference type="InterPro" id="IPR050517">
    <property type="entry name" value="DDR_Repair_Kinase"/>
</dbReference>
<dbReference type="Pfam" id="PF00454">
    <property type="entry name" value="PI3_PI4_kinase"/>
    <property type="match status" value="1"/>
</dbReference>
<feature type="compositionally biased region" description="Polar residues" evidence="2">
    <location>
        <begin position="23"/>
        <end position="37"/>
    </location>
</feature>
<dbReference type="eggNOG" id="KOG0889">
    <property type="taxonomic scope" value="Eukaryota"/>
</dbReference>
<dbReference type="GO" id="GO:0000124">
    <property type="term" value="C:SAGA complex"/>
    <property type="evidence" value="ECO:0007669"/>
    <property type="project" value="TreeGrafter"/>
</dbReference>
<evidence type="ECO:0000313" key="7">
    <source>
        <dbReference type="Proteomes" id="UP000001072"/>
    </source>
</evidence>
<dbReference type="InterPro" id="IPR003151">
    <property type="entry name" value="PIK-rel_kinase_FAT"/>
</dbReference>
<dbReference type="OrthoDB" id="5570127at2759"/>
<evidence type="ECO:0000259" key="5">
    <source>
        <dbReference type="PROSITE" id="PS51190"/>
    </source>
</evidence>
<dbReference type="PANTHER" id="PTHR11139">
    <property type="entry name" value="ATAXIA TELANGIECTASIA MUTATED ATM -RELATED"/>
    <property type="match status" value="1"/>
</dbReference>
<dbReference type="SMART" id="SM00146">
    <property type="entry name" value="PI3Kc"/>
    <property type="match status" value="1"/>
</dbReference>
<accession>F4REZ4</accession>
<dbReference type="EMBL" id="GL883098">
    <property type="protein sequence ID" value="EGG09194.1"/>
    <property type="molecule type" value="Genomic_DNA"/>
</dbReference>
<dbReference type="InParanoid" id="F4REZ4"/>
<evidence type="ECO:0008006" key="8">
    <source>
        <dbReference type="Google" id="ProtNLM"/>
    </source>
</evidence>
<dbReference type="GeneID" id="18932913"/>
<dbReference type="InterPro" id="IPR036940">
    <property type="entry name" value="PI3/4_kinase_cat_sf"/>
</dbReference>
<dbReference type="SUPFAM" id="SSF56112">
    <property type="entry name" value="Protein kinase-like (PK-like)"/>
    <property type="match status" value="1"/>
</dbReference>
<dbReference type="InterPro" id="IPR003152">
    <property type="entry name" value="FATC_dom"/>
</dbReference>
<dbReference type="Proteomes" id="UP000001072">
    <property type="component" value="Unassembled WGS sequence"/>
</dbReference>
<evidence type="ECO:0000313" key="6">
    <source>
        <dbReference type="EMBL" id="EGG09194.1"/>
    </source>
</evidence>
<feature type="compositionally biased region" description="Polar residues" evidence="2">
    <location>
        <begin position="227"/>
        <end position="239"/>
    </location>
</feature>
<dbReference type="KEGG" id="mlr:MELLADRAFT_77229"/>
<dbReference type="InterPro" id="IPR016024">
    <property type="entry name" value="ARM-type_fold"/>
</dbReference>
<dbReference type="InterPro" id="IPR046805">
    <property type="entry name" value="Tra1_ring"/>
</dbReference>
<dbReference type="InterPro" id="IPR000403">
    <property type="entry name" value="PI3/4_kinase_cat_dom"/>
</dbReference>
<dbReference type="InterPro" id="IPR014009">
    <property type="entry name" value="PIK_FAT"/>
</dbReference>
<gene>
    <name evidence="6" type="ORF">MELLADRAFT_77229</name>
</gene>
<dbReference type="CDD" id="cd05163">
    <property type="entry name" value="PIKK_TRRAP"/>
    <property type="match status" value="1"/>
</dbReference>
<dbReference type="VEuPathDB" id="FungiDB:MELLADRAFT_77229"/>
<dbReference type="PANTHER" id="PTHR11139:SF1">
    <property type="entry name" value="TRANSFORMATION_TRANSCRIPTION DOMAIN-ASSOCIATED PROTEIN"/>
    <property type="match status" value="1"/>
</dbReference>
<dbReference type="Gene3D" id="1.10.1070.11">
    <property type="entry name" value="Phosphatidylinositol 3-/4-kinase, catalytic domain"/>
    <property type="match status" value="1"/>
</dbReference>
<dbReference type="Pfam" id="PF20206">
    <property type="entry name" value="Tra1_ring"/>
    <property type="match status" value="1"/>
</dbReference>
<evidence type="ECO:0000256" key="2">
    <source>
        <dbReference type="SAM" id="MobiDB-lite"/>
    </source>
</evidence>
<dbReference type="GO" id="GO:0005634">
    <property type="term" value="C:nucleus"/>
    <property type="evidence" value="ECO:0007669"/>
    <property type="project" value="TreeGrafter"/>
</dbReference>
<dbReference type="GO" id="GO:0035267">
    <property type="term" value="C:NuA4 histone acetyltransferase complex"/>
    <property type="evidence" value="ECO:0007669"/>
    <property type="project" value="TreeGrafter"/>
</dbReference>
<comment type="similarity">
    <text evidence="1">Belongs to the PI3/PI4-kinase family. TRA1 subfamily.</text>
</comment>
<dbReference type="SUPFAM" id="SSF48371">
    <property type="entry name" value="ARM repeat"/>
    <property type="match status" value="3"/>
</dbReference>
<dbReference type="PROSITE" id="PS50007">
    <property type="entry name" value="PIPLC_X_DOMAIN"/>
    <property type="match status" value="1"/>
</dbReference>
<dbReference type="GO" id="GO:0006281">
    <property type="term" value="P:DNA repair"/>
    <property type="evidence" value="ECO:0007669"/>
    <property type="project" value="TreeGrafter"/>
</dbReference>
<dbReference type="InterPro" id="IPR011009">
    <property type="entry name" value="Kinase-like_dom_sf"/>
</dbReference>
<sequence length="3723" mass="423418">MVNRQASEDSHAGPPNPGHQRRPNTGSGANASSIGTPTSVYGPTELEALALKLKDPTGGMSSQLSFEEPPGDKFCWISVLDMKTKIHLAIELRETIDLHQREMEFSKHLEVIITAAVGILLHTKPAFVNTTCDYKFRYLLLDILARMPMHEHMKPHALSVMNLLIHLIRSDNAESVNICFKLGVDLYRSFKTILEPTVTPFFSTIIEMYDMVPQTCEEIFGDVKVDPTQSDGCTSSPSDSGPAATAEVSTPKSMIEGTKTNPMRRAVSGTPNAPGGTNPESSSTDVIPGMKSFKALQECPVAVVFLLQTYKVMVQNILASFLPVIFKFMKTSPLPQVQWHEIIAERGQGPFVGIAPAIIKAGKRTPYNDLVVAQVKIMSFIAYVLRAQPSVVQPFAPDIPVIVIRMLKDIPPESSPSRRELIIAARHILGTDNRSYFLPYLNDLLDHRIFIGTGVTSFESLRHLVYSTIAELVQHTKADLKPVQINSVLIDFMNVFHDPTTTSTTQAMASKVISTLVEYVGSHRFEPQEAIRICKWLTECFVRKLEAMAETRTGQLATLNSRRQQQLVNLTSKDALMKMQDKGKRKDNLDVTDITDYDRAMASLNDRERSDLDRMMIERIKMLGVIVNNLKKMEAPLPDAALLGRFLISGLRCLTIYDYRRELKEVKEIVDTYIHIFTQIDLILFTEIVEPNIEAIVNELRNNTDLMAFPQYLLANPVLTKTFIGITLRYLMKHLDELGRDRQSGVMVRLFKMCFMAVTLFQDNELILQPHLSELIMESLRLASQCNEPGQYYSVLRALFRSIGGGRFEILYKEVLPLLQVLLEELNKLLHATSDPKERDLFAELCLTVPVRLSVLLPYLTHLMRPLVIALQAVPDLISQGLRTLELCVDNLTQDFLNPLMAPVMHEVMAALWRLLKPVPYNSQHAPTAMRILGKLGGRNRRILGPTQIEWKPINGPECYLPIKLNGQERSLTLAPIVELAAKLMKRNDPHYRRNAFEFLKNVTPIFLTMGYGLGEREEVFMSLLKGLFEATRVADSADDARQHLSLLFEHIFTTEIWQDVSGPHFERMRYSLTLTNVVMDALLDNLTAAIDKQHFSAASQFTLEVLKELFERAKKSPPPRDEVMLLAKRTLCSKASSSCYDHSWPRKCAGHEILLHLINNLDLEMSWIFDHELEIVRALLFLHKDAPFPSDRFLQGPTETFLKLLKICNAPSENDDKHDAKSKLPYLIGLLVIELCSQVSGVRSVAQSALHLISEQKARPIYELLLPARERLIPIFGKPLRALAFPMQIGHLDALTFCIRIEPPLFEYNDQMTRLLQEAVGIADADDLALIGRTNQAKTSKALIELRVVCLRFLAACLRLPDMKDHPNTKAKILSIYFQSLYAKTPQVVDAAHASLKELLINGGNRLPKDLLQNGLRPVLNNLSDHKKLTLPSLRGLARLVELLTNYFKVEIGSKLLEHVKQLSDPSTLAAATLASSQEGGTLEIMAGAVNIFHLLACPAAGVYLTDLVSNVVHVETILKKVTASPFTKPLGLYVDLYPESTARHFFQHLDDERYVSTFKSILLSEYAPRFRAHLRATALDWLQQSFARDDPCGYHATTILHQLAIKEPDFTANSVDIVLLISQRWVSEARKSRLSGTITDARITQMKEDSISLEIMMSCIKINPMANIDLLFHMADVLGGDRSIEYCYITRFYHENVLTSSDLPYKAAVLNRFLDIVNNADVTPAHKTSILRHVINPMLLLAFTRGEKEASIVDAEYITKVHRVIWSAFLPNFTGRTFVTDDRLNIEMLQMANLILEHRHHLVAEQRKEVIKFGWRFLSGKDDQMVTNAAYILIARFFDAFDSPIKIVSQILLGLLKLQTGEAKHLVCKALDILLPALPRQYKDNPTEWVRLIRKTLIEEGQNIAVLSNVYSAIVRKPEPFYNYRDMLVPQFAAAMQRMAVSGTANVETRALVVDMVEVIIRWEQQRAEGLLVKDEDTRMADPTSTSKAGTTLAVDTERDRPPTAKRLKLERPGSAAPSIAGSDQGPGVYVVPYPIRDAIVTILIRIITATNEPASRTSLVSKSLTLMKLILTEVWPEVEVKLNFFQRALTNEIIDTTVMAYCNTADIFNIVMTNKSDEWLLNNLSIMQTLVEKGVAAKQPDILKMQRNLLHRLFSVLPVKDTSAENKESKECTEQEQQVENDVANFEQWATRIIKDGFKETQTRALENYTSALALIEAWDQANPAKVDTFIPEIVRVFTRTIREHLTVAQTDSAHQIVEQTRSLLERLCDLMKTRVANLNEQRRWLLSGLVQLVEKSPSVGLCRYILRLQRRWIENKDALPTAKEKATMLLKTMSYDMKGDEDLLNEYLQLILDIYMSPSFARSEFTVRLEPAFLLGCRSRDAITRTKFMEVFDNSLRREPFLRLHYLVGVQNWEPLAEVNWMHHATDLFMGVIDADQPALLPGRLPLPTGSESRFLKWAESIKLKDIITTAKQILYADTIETEKIWISLFQASWTTFSKREQADISRFLVTLLSKEFLIKPVDRRPNVVQILLGGVRACNPTPILPPHLVRYLAKTYSAWHIAIEHLQEMSEELVDDEVTRETVSDALAQLYAELGETDIFYGQWRRKALCVETNAAMSYEQIGEWTLAEQAYEEAQDRARSNLITFGKGEYSLWEDHWVLCAQKMQQVPFDEQQWDFLSDLARAEQNSELLLECQWRQPDWDTEHANVQLALDATPGQSIRKNTLQAYLTLMKNHTGVTLDENKVQFTRLCDEAIQLALHQWYQLPEIVTEAHIPLMQSFQQFVELQEAAQIFTSLQTTSSQNLDTRSADLKHVLNTWRERLPNPWDDINIWSDLVAWRQHVFSAINRSYIPLVSQSQGANAASYAFRGYHETAWIINQFAHVARKHQLQAVCIASLNKIYTLPNIEIREAFLKLREQGKCHYQHPAEWAHGLETISNTNLMYFTAGQKAEFHTLKAMFLARLNLHEEAQKVFNQAVGSEFQFGKSWAEWGAYQDRLFDEQPHAMHLAAGAVSCYLQASGLYKNGKVRRLLIRILWLLSLDDAAGTIGKAFEAFKGDIPIWHWAYFIPQLLTCLSAPREARYAKALLTKIAKSHPQALFFHIRTVIDELSVTRQRVLNAQRASMAASPAIPSESMQHVHSGQIPVEGQPPQVAGLANPIYASTNVPSATIAIPMAFEHVDEILGALKTQFPLLALSMEMLVDQLYQRFKPTPEEEIHKLITALLQDALSMYVERAKDTNDDLHLPEGTKAQLAKLSENLAKMPLQPMFHREFIECNLTIPTYVHKLQEWRNKYEINLDRKFRKSALENASHWMVEFQYQKFDEIEVPGQYIKLTPMFPYLQRYNEDNNNHFVKILRFSTTYGAQKHKDVWHRRITMIGHDASKHTFIIQLPLPRASRREERVMQCFRMLNCPLSRKKASRSRDISFTIPVVVPFAANVRIVESDPAHCSLQDIYEAHCTEAGFAKDDPIVAYVERMRSLAFDRVDGVDSTATKLEIADEISAKLIPDCLLKNYMSRSMKTAGDLWYFRKRATIEFASFVFMTYIFSMSERTPNRIYFNRSSGQIHTTHMCPTLSKDQAEFSNPEPVPFRFTPNIQRFLTRPNIEGLLTGSIIAIGQALTDNHEDLEHRLSIFVRDEIVAWNMMRQIKLAPDDPKLMMTVKQNLQSVIKRARLLSCEMERMTIDPHNPQPVCQTVTELINTATSLPKLYSMHPSWMPWL</sequence>
<dbReference type="PROSITE" id="PS50290">
    <property type="entry name" value="PI3_4_KINASE_3"/>
    <property type="match status" value="1"/>
</dbReference>
<dbReference type="FunCoup" id="F4REZ4">
    <property type="interactions" value="652"/>
</dbReference>
<dbReference type="RefSeq" id="XP_007407554.1">
    <property type="nucleotide sequence ID" value="XM_007407492.1"/>
</dbReference>
<protein>
    <recommendedName>
        <fullName evidence="8">Non-specific serine/threonine protein kinase</fullName>
    </recommendedName>
</protein>
<dbReference type="HOGENOM" id="CLU_000129_1_0_1"/>
<dbReference type="InterPro" id="IPR046807">
    <property type="entry name" value="Tra1_central"/>
</dbReference>
<dbReference type="STRING" id="747676.F4REZ4"/>
<feature type="domain" description="PI3K/PI4K catalytic" evidence="3">
    <location>
        <begin position="3362"/>
        <end position="3683"/>
    </location>
</feature>
<feature type="compositionally biased region" description="Basic and acidic residues" evidence="2">
    <location>
        <begin position="1"/>
        <end position="11"/>
    </location>
</feature>
<dbReference type="PROSITE" id="PS51190">
    <property type="entry name" value="FATC"/>
    <property type="match status" value="1"/>
</dbReference>
<evidence type="ECO:0000259" key="3">
    <source>
        <dbReference type="PROSITE" id="PS50290"/>
    </source>
</evidence>
<organism evidence="7">
    <name type="scientific">Melampsora larici-populina (strain 98AG31 / pathotype 3-4-7)</name>
    <name type="common">Poplar leaf rust fungus</name>
    <dbReference type="NCBI Taxonomy" id="747676"/>
    <lineage>
        <taxon>Eukaryota</taxon>
        <taxon>Fungi</taxon>
        <taxon>Dikarya</taxon>
        <taxon>Basidiomycota</taxon>
        <taxon>Pucciniomycotina</taxon>
        <taxon>Pucciniomycetes</taxon>
        <taxon>Pucciniales</taxon>
        <taxon>Melampsoraceae</taxon>
        <taxon>Melampsora</taxon>
    </lineage>
</organism>
<name>F4REZ4_MELLP</name>